<evidence type="ECO:0000313" key="8">
    <source>
        <dbReference type="Proteomes" id="UP000789803"/>
    </source>
</evidence>
<gene>
    <name evidence="7" type="ORF">LMG7974_01689</name>
</gene>
<evidence type="ECO:0000256" key="5">
    <source>
        <dbReference type="SAM" id="Phobius"/>
    </source>
</evidence>
<evidence type="ECO:0000313" key="7">
    <source>
        <dbReference type="EMBL" id="CAD7289612.1"/>
    </source>
</evidence>
<protein>
    <recommendedName>
        <fullName evidence="6">Cytochrome c domain-containing protein</fullName>
    </recommendedName>
</protein>
<keyword evidence="1 4" id="KW-0349">Heme</keyword>
<dbReference type="RefSeq" id="WP_229933461.1">
    <property type="nucleotide sequence ID" value="NZ_CAJHOF010000019.1"/>
</dbReference>
<feature type="transmembrane region" description="Helical" evidence="5">
    <location>
        <begin position="322"/>
        <end position="340"/>
    </location>
</feature>
<dbReference type="PIRSF" id="PIRSF019225">
    <property type="entry name" value="Ubol_Cyt_c_Rdtase_Cyt_c_su_prd"/>
    <property type="match status" value="1"/>
</dbReference>
<evidence type="ECO:0000256" key="1">
    <source>
        <dbReference type="ARBA" id="ARBA00022617"/>
    </source>
</evidence>
<dbReference type="InterPro" id="IPR036909">
    <property type="entry name" value="Cyt_c-like_dom_sf"/>
</dbReference>
<keyword evidence="8" id="KW-1185">Reference proteome</keyword>
<organism evidence="7 8">
    <name type="scientific">Campylobacter majalis</name>
    <dbReference type="NCBI Taxonomy" id="2790656"/>
    <lineage>
        <taxon>Bacteria</taxon>
        <taxon>Pseudomonadati</taxon>
        <taxon>Campylobacterota</taxon>
        <taxon>Epsilonproteobacteria</taxon>
        <taxon>Campylobacterales</taxon>
        <taxon>Campylobacteraceae</taxon>
        <taxon>Campylobacter</taxon>
    </lineage>
</organism>
<dbReference type="Proteomes" id="UP000789803">
    <property type="component" value="Unassembled WGS sequence"/>
</dbReference>
<keyword evidence="5" id="KW-0812">Transmembrane</keyword>
<dbReference type="InterPro" id="IPR009056">
    <property type="entry name" value="Cyt_c-like_dom"/>
</dbReference>
<keyword evidence="2 4" id="KW-0479">Metal-binding</keyword>
<dbReference type="Pfam" id="PF00034">
    <property type="entry name" value="Cytochrom_C"/>
    <property type="match status" value="1"/>
</dbReference>
<dbReference type="PANTHER" id="PTHR33546:SF1">
    <property type="entry name" value="LARGE, MULTIFUNCTIONAL SECRETED PROTEIN"/>
    <property type="match status" value="1"/>
</dbReference>
<feature type="domain" description="Cytochrome c" evidence="6">
    <location>
        <begin position="218"/>
        <end position="312"/>
    </location>
</feature>
<proteinExistence type="predicted"/>
<keyword evidence="5" id="KW-1133">Transmembrane helix</keyword>
<dbReference type="InterPro" id="IPR021195">
    <property type="entry name" value="Ubol_Cyt_c_Rdtase_Cyt_c_su_prd"/>
</dbReference>
<evidence type="ECO:0000256" key="4">
    <source>
        <dbReference type="PROSITE-ProRule" id="PRU00433"/>
    </source>
</evidence>
<evidence type="ECO:0000256" key="3">
    <source>
        <dbReference type="ARBA" id="ARBA00023004"/>
    </source>
</evidence>
<dbReference type="SUPFAM" id="SSF46626">
    <property type="entry name" value="Cytochrome c"/>
    <property type="match status" value="2"/>
</dbReference>
<dbReference type="PROSITE" id="PS51007">
    <property type="entry name" value="CYTC"/>
    <property type="match status" value="2"/>
</dbReference>
<sequence length="349" mass="39129">MKEFGVFIVVVLLSLVLYWGIEPYAHHELHPQTSMANYDFEAEDLAHAQDMLNSATKALELAKSSNDEKKIAAASAELENAKNLLQSYTDFWSDINSIDLSKGDAMRGSELFMNAGCIGCHSLTHAGFEPAMDDRASSESFGVAVPDLSTAGAIYDDKFLAAIIKDPVKAVKLNHKFGEEQMHPMPQFFGAGTSDVNLEIADLVAYLKSVSNDYIKAYDSISDEVLFKDACQRCHDIKYDEKYILGNKVKLTEYMGSMPPDLSMMIRAKNSDNYLNKLINNPQKMLPGTSMPRVGLNEQYEQQLVGYLEKVGDSKKSERENIGIYAMVYFLILGIFATLWKRKVWKELH</sequence>
<keyword evidence="5" id="KW-0472">Membrane</keyword>
<dbReference type="PANTHER" id="PTHR33546">
    <property type="entry name" value="LARGE, MULTIFUNCTIONAL SECRETED PROTEIN-RELATED"/>
    <property type="match status" value="1"/>
</dbReference>
<dbReference type="Gene3D" id="1.10.760.10">
    <property type="entry name" value="Cytochrome c-like domain"/>
    <property type="match status" value="2"/>
</dbReference>
<evidence type="ECO:0000256" key="2">
    <source>
        <dbReference type="ARBA" id="ARBA00022723"/>
    </source>
</evidence>
<comment type="caution">
    <text evidence="7">The sequence shown here is derived from an EMBL/GenBank/DDBJ whole genome shotgun (WGS) entry which is preliminary data.</text>
</comment>
<name>A0ABM8Q9Q9_9BACT</name>
<dbReference type="EMBL" id="CAJHOF010000019">
    <property type="protein sequence ID" value="CAD7289612.1"/>
    <property type="molecule type" value="Genomic_DNA"/>
</dbReference>
<reference evidence="7 8" key="1">
    <citation type="submission" date="2020-11" db="EMBL/GenBank/DDBJ databases">
        <authorList>
            <person name="Peeters C."/>
        </authorList>
    </citation>
    <scope>NUCLEOTIDE SEQUENCE [LARGE SCALE GENOMIC DNA]</scope>
    <source>
        <strain evidence="7 8">LMG 7974</strain>
    </source>
</reference>
<keyword evidence="3 4" id="KW-0408">Iron</keyword>
<evidence type="ECO:0000259" key="6">
    <source>
        <dbReference type="PROSITE" id="PS51007"/>
    </source>
</evidence>
<accession>A0ABM8Q9Q9</accession>
<feature type="transmembrane region" description="Helical" evidence="5">
    <location>
        <begin position="6"/>
        <end position="25"/>
    </location>
</feature>
<feature type="domain" description="Cytochrome c" evidence="6">
    <location>
        <begin position="103"/>
        <end position="211"/>
    </location>
</feature>